<dbReference type="Proteomes" id="UP000005467">
    <property type="component" value="Unassembled WGS sequence"/>
</dbReference>
<dbReference type="RefSeq" id="WP_005622459.1">
    <property type="nucleotide sequence ID" value="NZ_GL831080.1"/>
</dbReference>
<evidence type="ECO:0000313" key="1">
    <source>
        <dbReference type="EMBL" id="EFX92053.1"/>
    </source>
</evidence>
<keyword evidence="2" id="KW-1185">Reference proteome</keyword>
<reference evidence="1 2" key="1">
    <citation type="submission" date="2011-01" db="EMBL/GenBank/DDBJ databases">
        <authorList>
            <person name="Muzny D."/>
            <person name="Qin X."/>
            <person name="Deng J."/>
            <person name="Jiang H."/>
            <person name="Liu Y."/>
            <person name="Qu J."/>
            <person name="Song X.-Z."/>
            <person name="Zhang L."/>
            <person name="Thornton R."/>
            <person name="Coyle M."/>
            <person name="Francisco L."/>
            <person name="Jackson L."/>
            <person name="Javaid M."/>
            <person name="Korchina V."/>
            <person name="Kovar C."/>
            <person name="Mata R."/>
            <person name="Mathew T."/>
            <person name="Ngo R."/>
            <person name="Nguyen L."/>
            <person name="Nguyen N."/>
            <person name="Okwuonu G."/>
            <person name="Ongeri F."/>
            <person name="Pham C."/>
            <person name="Simmons D."/>
            <person name="Wilczek-Boney K."/>
            <person name="Hale W."/>
            <person name="Jakkamsetti A."/>
            <person name="Pham P."/>
            <person name="Ruth R."/>
            <person name="San Lucas F."/>
            <person name="Warren J."/>
            <person name="Zhang J."/>
            <person name="Zhao Z."/>
            <person name="Zhou C."/>
            <person name="Zhu D."/>
            <person name="Lee S."/>
            <person name="Bess C."/>
            <person name="Blankenburg K."/>
            <person name="Forbes L."/>
            <person name="Fu Q."/>
            <person name="Gubbala S."/>
            <person name="Hirani K."/>
            <person name="Jayaseelan J.C."/>
            <person name="Lara F."/>
            <person name="Munidasa M."/>
            <person name="Palculict T."/>
            <person name="Patil S."/>
            <person name="Pu L.-L."/>
            <person name="Saada N."/>
            <person name="Tang L."/>
            <person name="Weissenberger G."/>
            <person name="Zhu Y."/>
            <person name="Hemphill L."/>
            <person name="Shang Y."/>
            <person name="Youmans B."/>
            <person name="Ayvaz T."/>
            <person name="Ross M."/>
            <person name="Santibanez J."/>
            <person name="Aqrawi P."/>
            <person name="Gross S."/>
            <person name="Joshi V."/>
            <person name="Fowler G."/>
            <person name="Nazareth L."/>
            <person name="Reid J."/>
            <person name="Worley K."/>
            <person name="Petrosino J."/>
            <person name="Highlander S."/>
            <person name="Gibbs R."/>
        </authorList>
    </citation>
    <scope>NUCLEOTIDE SEQUENCE [LARGE SCALE GENOMIC DNA]</scope>
    <source>
        <strain evidence="1 2">ATCC 25976</strain>
    </source>
</reference>
<dbReference type="HOGENOM" id="CLU_3057686_0_0_6"/>
<gene>
    <name evidence="1" type="ORF">HMPREF0027_0888</name>
</gene>
<sequence>MPKRSQNIYNTLFQLEILRRIPKGKGRYITAKQLHSQLEELGFDKDILPYREH</sequence>
<accession>E8KGC1</accession>
<proteinExistence type="predicted"/>
<dbReference type="EMBL" id="AEVG01000059">
    <property type="protein sequence ID" value="EFX92053.1"/>
    <property type="molecule type" value="Genomic_DNA"/>
</dbReference>
<protein>
    <submittedName>
        <fullName evidence="1">Uncharacterized protein</fullName>
    </submittedName>
</protein>
<evidence type="ECO:0000313" key="2">
    <source>
        <dbReference type="Proteomes" id="UP000005467"/>
    </source>
</evidence>
<comment type="caution">
    <text evidence="1">The sequence shown here is derived from an EMBL/GenBank/DDBJ whole genome shotgun (WGS) entry which is preliminary data.</text>
</comment>
<name>E8KGC1_9PAST</name>
<organism evidence="1 2">
    <name type="scientific">Actinobacillus ureae ATCC 25976</name>
    <dbReference type="NCBI Taxonomy" id="887324"/>
    <lineage>
        <taxon>Bacteria</taxon>
        <taxon>Pseudomonadati</taxon>
        <taxon>Pseudomonadota</taxon>
        <taxon>Gammaproteobacteria</taxon>
        <taxon>Pasteurellales</taxon>
        <taxon>Pasteurellaceae</taxon>
        <taxon>Actinobacillus</taxon>
    </lineage>
</organism>
<dbReference type="AlphaFoldDB" id="E8KGC1"/>